<evidence type="ECO:0000313" key="2">
    <source>
        <dbReference type="Proteomes" id="UP000071561"/>
    </source>
</evidence>
<dbReference type="PATRIC" id="fig|188932.3.peg.1069"/>
<dbReference type="OrthoDB" id="741974at2"/>
<dbReference type="EMBL" id="CP014504">
    <property type="protein sequence ID" value="AMP97968.1"/>
    <property type="molecule type" value="Genomic_DNA"/>
</dbReference>
<proteinExistence type="predicted"/>
<dbReference type="Gene3D" id="1.20.120.330">
    <property type="entry name" value="Nucleotidyltransferases domain 2"/>
    <property type="match status" value="1"/>
</dbReference>
<dbReference type="Pfam" id="PF04439">
    <property type="entry name" value="Adenyl_transf"/>
    <property type="match status" value="1"/>
</dbReference>
<dbReference type="Proteomes" id="UP000071561">
    <property type="component" value="Chromosome"/>
</dbReference>
<reference evidence="1 2" key="1">
    <citation type="submission" date="2016-03" db="EMBL/GenBank/DDBJ databases">
        <title>Complete genome sequence of Pedobacter cryoconitis PAMC 27485.</title>
        <authorList>
            <person name="Lee J."/>
            <person name="Kim O.-S."/>
        </authorList>
    </citation>
    <scope>NUCLEOTIDE SEQUENCE [LARGE SCALE GENOMIC DNA]</scope>
    <source>
        <strain evidence="1 2">PAMC 27485</strain>
    </source>
</reference>
<organism evidence="1 2">
    <name type="scientific">Pedobacter cryoconitis</name>
    <dbReference type="NCBI Taxonomy" id="188932"/>
    <lineage>
        <taxon>Bacteria</taxon>
        <taxon>Pseudomonadati</taxon>
        <taxon>Bacteroidota</taxon>
        <taxon>Sphingobacteriia</taxon>
        <taxon>Sphingobacteriales</taxon>
        <taxon>Sphingobacteriaceae</taxon>
        <taxon>Pedobacter</taxon>
    </lineage>
</organism>
<dbReference type="InterPro" id="IPR043519">
    <property type="entry name" value="NT_sf"/>
</dbReference>
<dbReference type="AlphaFoldDB" id="A0A127VAD6"/>
<dbReference type="Gene3D" id="3.30.460.10">
    <property type="entry name" value="Beta Polymerase, domain 2"/>
    <property type="match status" value="1"/>
</dbReference>
<name>A0A127VAD6_9SPHI</name>
<dbReference type="RefSeq" id="WP_068397424.1">
    <property type="nucleotide sequence ID" value="NZ_CP014504.1"/>
</dbReference>
<keyword evidence="2" id="KW-1185">Reference proteome</keyword>
<sequence length="320" mass="37919">MLRERIEQINQGIEKVLKNNPDIKALISVGSFSQGYIDLFSDIDLYVFTTIPKKYMNNTDDSWISHLGNIISRRVFRDSGEGIDKNKIILDNGLMYDITIVNLSRFNMIKYYFMLKKYRLIGVLPKFLSRSLSGNIIKFYSTIQRGYRIHADKINLEKTLNYAINFSKTKSVTLTEKQFLNGYNFFWQSCYTASVKLIREEFYYALLVYDHYLKKELIRMIEQKCLLEEKEKDVYYNGHKIKQWEGEDIYRKLYNTLLKDDIISMQNALIQTAKLYQYYSAIVATHNGFNLNIEFEKFVLNFIKNVAIPECEKQQDVYRS</sequence>
<dbReference type="SUPFAM" id="SSF81301">
    <property type="entry name" value="Nucleotidyltransferase"/>
    <property type="match status" value="1"/>
</dbReference>
<dbReference type="KEGG" id="pcm:AY601_1037"/>
<dbReference type="InterPro" id="IPR007530">
    <property type="entry name" value="Aminoglycoside_adenylylTfrase"/>
</dbReference>
<accession>A0A127VAD6</accession>
<dbReference type="SUPFAM" id="SSF81631">
    <property type="entry name" value="PAP/OAS1 substrate-binding domain"/>
    <property type="match status" value="1"/>
</dbReference>
<gene>
    <name evidence="1" type="ORF">AY601_1037</name>
</gene>
<protein>
    <submittedName>
        <fullName evidence="1">Uncharacterized protein</fullName>
    </submittedName>
</protein>
<evidence type="ECO:0000313" key="1">
    <source>
        <dbReference type="EMBL" id="AMP97968.1"/>
    </source>
</evidence>